<dbReference type="WBParaSite" id="GPUH_0000797001-mRNA-1">
    <property type="protein sequence ID" value="GPUH_0000797001-mRNA-1"/>
    <property type="gene ID" value="GPUH_0000797001"/>
</dbReference>
<dbReference type="AlphaFoldDB" id="A0A183DGX0"/>
<protein>
    <submittedName>
        <fullName evidence="3">Rx_N domain-containing protein</fullName>
    </submittedName>
</protein>
<accession>A0A183DGX0</accession>
<reference evidence="3" key="1">
    <citation type="submission" date="2016-06" db="UniProtKB">
        <authorList>
            <consortium name="WormBaseParasite"/>
        </authorList>
    </citation>
    <scope>IDENTIFICATION</scope>
</reference>
<evidence type="ECO:0000313" key="2">
    <source>
        <dbReference type="Proteomes" id="UP000271098"/>
    </source>
</evidence>
<keyword evidence="2" id="KW-1185">Reference proteome</keyword>
<reference evidence="1 2" key="2">
    <citation type="submission" date="2018-11" db="EMBL/GenBank/DDBJ databases">
        <authorList>
            <consortium name="Pathogen Informatics"/>
        </authorList>
    </citation>
    <scope>NUCLEOTIDE SEQUENCE [LARGE SCALE GENOMIC DNA]</scope>
</reference>
<dbReference type="EMBL" id="UYRT01021913">
    <property type="protein sequence ID" value="VDK60263.1"/>
    <property type="molecule type" value="Genomic_DNA"/>
</dbReference>
<name>A0A183DGX0_9BILA</name>
<organism evidence="3">
    <name type="scientific">Gongylonema pulchrum</name>
    <dbReference type="NCBI Taxonomy" id="637853"/>
    <lineage>
        <taxon>Eukaryota</taxon>
        <taxon>Metazoa</taxon>
        <taxon>Ecdysozoa</taxon>
        <taxon>Nematoda</taxon>
        <taxon>Chromadorea</taxon>
        <taxon>Rhabditida</taxon>
        <taxon>Spirurina</taxon>
        <taxon>Spiruromorpha</taxon>
        <taxon>Spiruroidea</taxon>
        <taxon>Gongylonematidae</taxon>
        <taxon>Gongylonema</taxon>
    </lineage>
</organism>
<evidence type="ECO:0000313" key="3">
    <source>
        <dbReference type="WBParaSite" id="GPUH_0000797001-mRNA-1"/>
    </source>
</evidence>
<evidence type="ECO:0000313" key="1">
    <source>
        <dbReference type="EMBL" id="VDK60263.1"/>
    </source>
</evidence>
<proteinExistence type="predicted"/>
<sequence>MQKAPVKVEVSGREQVSPEKLLQTRALTATEVGSQPLEYNQLQKWLILARDVLSTVIKDLDGLEQTMDRAMVCVGTSFRDIKYNRVLLRRFVHK</sequence>
<dbReference type="Proteomes" id="UP000271098">
    <property type="component" value="Unassembled WGS sequence"/>
</dbReference>
<gene>
    <name evidence="1" type="ORF">GPUH_LOCUS7959</name>
</gene>